<keyword evidence="2" id="KW-0805">Transcription regulation</keyword>
<evidence type="ECO:0000256" key="2">
    <source>
        <dbReference type="ARBA" id="ARBA00023015"/>
    </source>
</evidence>
<dbReference type="PRINTS" id="PR00039">
    <property type="entry name" value="HTHLYSR"/>
</dbReference>
<dbReference type="PANTHER" id="PTHR30126">
    <property type="entry name" value="HTH-TYPE TRANSCRIPTIONAL REGULATOR"/>
    <property type="match status" value="1"/>
</dbReference>
<dbReference type="InterPro" id="IPR005119">
    <property type="entry name" value="LysR_subst-bd"/>
</dbReference>
<dbReference type="Proteomes" id="UP001164244">
    <property type="component" value="Chromosome"/>
</dbReference>
<dbReference type="GO" id="GO:0003700">
    <property type="term" value="F:DNA-binding transcription factor activity"/>
    <property type="evidence" value="ECO:0007669"/>
    <property type="project" value="InterPro"/>
</dbReference>
<keyword evidence="3" id="KW-0238">DNA-binding</keyword>
<sequence length="289" mass="33750">MDTKDCTILKTLAEENNITYAARRLFMTQPALSERIKKLEKEFNCPIINRQARGVEFTYQGQRLVRYAEDLLNSYTSVRQELLAMGSEPRGTLNLGCSNVFAKYHIPHILSTFKETYPHIDIIMYTGLSYKLYHDFLEGRLHAAIIRGAHTWTESKEHIWSEPFCFFNKTPCAVEDLPRLPYIHYQTDPNLQQTIDDWWYSHYSQPPMRTIEVNDIDTCMKLVNQGLGFTILTQSCGNDYPNLFKETLKALDGHIMTRDTWMYTRHSALESKPVQAFYSFMKTWADTKV</sequence>
<keyword evidence="4" id="KW-0804">Transcription</keyword>
<evidence type="ECO:0000256" key="4">
    <source>
        <dbReference type="ARBA" id="ARBA00023163"/>
    </source>
</evidence>
<dbReference type="PANTHER" id="PTHR30126:SF78">
    <property type="entry name" value="HTH LYSR-TYPE DOMAIN-CONTAINING PROTEIN"/>
    <property type="match status" value="1"/>
</dbReference>
<dbReference type="FunFam" id="1.10.10.10:FF:000001">
    <property type="entry name" value="LysR family transcriptional regulator"/>
    <property type="match status" value="1"/>
</dbReference>
<dbReference type="InterPro" id="IPR036390">
    <property type="entry name" value="WH_DNA-bd_sf"/>
</dbReference>
<feature type="domain" description="HTH lysR-type" evidence="5">
    <location>
        <begin position="1"/>
        <end position="58"/>
    </location>
</feature>
<dbReference type="PROSITE" id="PS50931">
    <property type="entry name" value="HTH_LYSR"/>
    <property type="match status" value="1"/>
</dbReference>
<dbReference type="RefSeq" id="WP_265138347.1">
    <property type="nucleotide sequence ID" value="NZ_CP110418.1"/>
</dbReference>
<evidence type="ECO:0000256" key="3">
    <source>
        <dbReference type="ARBA" id="ARBA00023125"/>
    </source>
</evidence>
<dbReference type="EMBL" id="CP110418">
    <property type="protein sequence ID" value="UZG51190.1"/>
    <property type="molecule type" value="Genomic_DNA"/>
</dbReference>
<dbReference type="Pfam" id="PF03466">
    <property type="entry name" value="LysR_substrate"/>
    <property type="match status" value="1"/>
</dbReference>
<dbReference type="InterPro" id="IPR036388">
    <property type="entry name" value="WH-like_DNA-bd_sf"/>
</dbReference>
<dbReference type="Gene3D" id="1.10.10.10">
    <property type="entry name" value="Winged helix-like DNA-binding domain superfamily/Winged helix DNA-binding domain"/>
    <property type="match status" value="1"/>
</dbReference>
<dbReference type="Gene3D" id="3.40.190.290">
    <property type="match status" value="1"/>
</dbReference>
<dbReference type="GO" id="GO:0000976">
    <property type="term" value="F:transcription cis-regulatory region binding"/>
    <property type="evidence" value="ECO:0007669"/>
    <property type="project" value="TreeGrafter"/>
</dbReference>
<dbReference type="SUPFAM" id="SSF46785">
    <property type="entry name" value="Winged helix' DNA-binding domain"/>
    <property type="match status" value="1"/>
</dbReference>
<dbReference type="KEGG" id="vrg:OKW85_00865"/>
<dbReference type="SUPFAM" id="SSF53850">
    <property type="entry name" value="Periplasmic binding protein-like II"/>
    <property type="match status" value="1"/>
</dbReference>
<dbReference type="InterPro" id="IPR000847">
    <property type="entry name" value="LysR_HTH_N"/>
</dbReference>
<evidence type="ECO:0000313" key="6">
    <source>
        <dbReference type="EMBL" id="UZG51190.1"/>
    </source>
</evidence>
<accession>A0AA46X8B2</accession>
<dbReference type="AlphaFoldDB" id="A0AA46X8B2"/>
<name>A0AA46X8B2_9FIRM</name>
<comment type="similarity">
    <text evidence="1">Belongs to the LysR transcriptional regulatory family.</text>
</comment>
<evidence type="ECO:0000256" key="1">
    <source>
        <dbReference type="ARBA" id="ARBA00009437"/>
    </source>
</evidence>
<evidence type="ECO:0000313" key="7">
    <source>
        <dbReference type="Proteomes" id="UP001164244"/>
    </source>
</evidence>
<reference evidence="6" key="1">
    <citation type="submission" date="2022-11" db="EMBL/GenBank/DDBJ databases">
        <title>Complete genome sequence of Veillonella rogosae KCOM 3468 isolated from human Subgingival dental plaque of Chronic peridontitis Lesion.</title>
        <authorList>
            <person name="Park S.-N."/>
            <person name="Lim Y.K."/>
            <person name="Kook J.-K."/>
        </authorList>
    </citation>
    <scope>NUCLEOTIDE SEQUENCE</scope>
    <source>
        <strain evidence="6">KCOM 3468</strain>
    </source>
</reference>
<dbReference type="Pfam" id="PF00126">
    <property type="entry name" value="HTH_1"/>
    <property type="match status" value="1"/>
</dbReference>
<proteinExistence type="inferred from homology"/>
<dbReference type="CDD" id="cd05466">
    <property type="entry name" value="PBP2_LTTR_substrate"/>
    <property type="match status" value="1"/>
</dbReference>
<protein>
    <submittedName>
        <fullName evidence="6">LysR family transcriptional regulator</fullName>
    </submittedName>
</protein>
<gene>
    <name evidence="6" type="ORF">OKW85_00865</name>
</gene>
<evidence type="ECO:0000259" key="5">
    <source>
        <dbReference type="PROSITE" id="PS50931"/>
    </source>
</evidence>
<organism evidence="6 7">
    <name type="scientific">Veillonella rogosae</name>
    <dbReference type="NCBI Taxonomy" id="423477"/>
    <lineage>
        <taxon>Bacteria</taxon>
        <taxon>Bacillati</taxon>
        <taxon>Bacillota</taxon>
        <taxon>Negativicutes</taxon>
        <taxon>Veillonellales</taxon>
        <taxon>Veillonellaceae</taxon>
        <taxon>Veillonella</taxon>
    </lineage>
</organism>